<protein>
    <submittedName>
        <fullName evidence="2">Beta-lactamase class C and other penicillin binding protein</fullName>
    </submittedName>
</protein>
<dbReference type="InterPro" id="IPR001466">
    <property type="entry name" value="Beta-lactam-related"/>
</dbReference>
<dbReference type="STRING" id="1265313.HRUBRA_02130"/>
<dbReference type="PANTHER" id="PTHR43283">
    <property type="entry name" value="BETA-LACTAMASE-RELATED"/>
    <property type="match status" value="1"/>
</dbReference>
<dbReference type="eggNOG" id="COG1680">
    <property type="taxonomic scope" value="Bacteria"/>
</dbReference>
<dbReference type="Pfam" id="PF00144">
    <property type="entry name" value="Beta-lactamase"/>
    <property type="match status" value="1"/>
</dbReference>
<dbReference type="Proteomes" id="UP000029640">
    <property type="component" value="Unassembled WGS sequence"/>
</dbReference>
<dbReference type="HOGENOM" id="CLU_030169_5_0_6"/>
<dbReference type="InterPro" id="IPR050789">
    <property type="entry name" value="Diverse_Enzym_Activities"/>
</dbReference>
<accession>A0A095XUC7</accession>
<dbReference type="InterPro" id="IPR012338">
    <property type="entry name" value="Beta-lactam/transpept-like"/>
</dbReference>
<dbReference type="SUPFAM" id="SSF56601">
    <property type="entry name" value="beta-lactamase/transpeptidase-like"/>
    <property type="match status" value="1"/>
</dbReference>
<dbReference type="Gene3D" id="3.40.710.10">
    <property type="entry name" value="DD-peptidase/beta-lactamase superfamily"/>
    <property type="match status" value="1"/>
</dbReference>
<evidence type="ECO:0000259" key="1">
    <source>
        <dbReference type="Pfam" id="PF00144"/>
    </source>
</evidence>
<reference evidence="2 3" key="1">
    <citation type="journal article" date="2014" name="Genome Announc.">
        <title>Genome Sequence of Gammaproteobacterial Pseudohaliea rubra Type Strain DSM 19751, Isolated from Coastal Seawater of the Mediterranean Sea.</title>
        <authorList>
            <person name="Spring S."/>
            <person name="Fiebig A."/>
            <person name="Riedel T."/>
            <person name="Goker M."/>
            <person name="Klenk H.P."/>
        </authorList>
    </citation>
    <scope>NUCLEOTIDE SEQUENCE [LARGE SCALE GENOMIC DNA]</scope>
    <source>
        <strain evidence="2 3">DSM 19751</strain>
    </source>
</reference>
<organism evidence="2 3">
    <name type="scientific">Pseudohaliea rubra DSM 19751</name>
    <dbReference type="NCBI Taxonomy" id="1265313"/>
    <lineage>
        <taxon>Bacteria</taxon>
        <taxon>Pseudomonadati</taxon>
        <taxon>Pseudomonadota</taxon>
        <taxon>Gammaproteobacteria</taxon>
        <taxon>Cellvibrionales</taxon>
        <taxon>Halieaceae</taxon>
        <taxon>Pseudohaliea</taxon>
    </lineage>
</organism>
<dbReference type="PANTHER" id="PTHR43283:SF7">
    <property type="entry name" value="BETA-LACTAMASE-RELATED DOMAIN-CONTAINING PROTEIN"/>
    <property type="match status" value="1"/>
</dbReference>
<name>A0A095XUC7_9GAMM</name>
<gene>
    <name evidence="2" type="ORF">HRUBRA_02130</name>
</gene>
<dbReference type="PATRIC" id="fig|1265313.6.peg.2100"/>
<evidence type="ECO:0000313" key="2">
    <source>
        <dbReference type="EMBL" id="KGE03296.1"/>
    </source>
</evidence>
<proteinExistence type="predicted"/>
<sequence length="335" mass="36171">MQPAPSHPWPEAEASPALLRAVAEAFDEAEGGGRNTLAVAVAREGRLLAERYLSPVDAGTRLQGWSMNKSLLATWVALRSAAGDGLSLGDPVRQRLLALGAPPATTRDLAPGLTLGHLLQMESGLAFEERYEPDSDATTMLYRREAMWELAPATGQARAPGTHFSYSSGDTNLAAYLWQQSLSGSYASWVREHFSEPLGIRSLVPEADASGVQVGSSYSYMTARDWLRVGQLWLDAWHGRSELLGREWLRAAVAPRPSDPRGRYGRSFWLNGGGVAFPGQPESLFYAGGNAGQYVLVVPEEELVLVRLGLTDEPRVDPAMDSLLAGVRGALGARD</sequence>
<dbReference type="EMBL" id="AUVB01000060">
    <property type="protein sequence ID" value="KGE03296.1"/>
    <property type="molecule type" value="Genomic_DNA"/>
</dbReference>
<comment type="caution">
    <text evidence="2">The sequence shown here is derived from an EMBL/GenBank/DDBJ whole genome shotgun (WGS) entry which is preliminary data.</text>
</comment>
<dbReference type="AlphaFoldDB" id="A0A095XUC7"/>
<keyword evidence="3" id="KW-1185">Reference proteome</keyword>
<feature type="domain" description="Beta-lactamase-related" evidence="1">
    <location>
        <begin position="28"/>
        <end position="314"/>
    </location>
</feature>
<evidence type="ECO:0000313" key="3">
    <source>
        <dbReference type="Proteomes" id="UP000029640"/>
    </source>
</evidence>